<dbReference type="GO" id="GO:0000271">
    <property type="term" value="P:polysaccharide biosynthetic process"/>
    <property type="evidence" value="ECO:0007669"/>
    <property type="project" value="TreeGrafter"/>
</dbReference>
<dbReference type="GO" id="GO:0008483">
    <property type="term" value="F:transaminase activity"/>
    <property type="evidence" value="ECO:0007669"/>
    <property type="project" value="UniProtKB-KW"/>
</dbReference>
<feature type="active site" description="Proton acceptor" evidence="3">
    <location>
        <position position="190"/>
    </location>
</feature>
<dbReference type="RefSeq" id="WP_016402447.1">
    <property type="nucleotide sequence ID" value="NZ_BARX01000019.1"/>
</dbReference>
<reference evidence="6" key="1">
    <citation type="journal article" date="2013" name="Genome Announc.">
        <title>Draft Genome Sequence of Agarivorans albus Strain MKT 106T, an Agarolytic Marine Bacterium.</title>
        <authorList>
            <person name="Yasuike M."/>
            <person name="Nakamura Y."/>
            <person name="Kai W."/>
            <person name="Fujiwara A."/>
            <person name="Fukui Y."/>
            <person name="Satomi M."/>
            <person name="Sano M."/>
        </authorList>
    </citation>
    <scope>NUCLEOTIDE SEQUENCE [LARGE SCALE GENOMIC DNA]</scope>
</reference>
<comment type="caution">
    <text evidence="6">The sequence shown here is derived from an EMBL/GenBank/DDBJ whole genome shotgun (WGS) entry which is preliminary data.</text>
</comment>
<keyword evidence="6" id="KW-0808">Transferase</keyword>
<dbReference type="EMBL" id="BARX01000019">
    <property type="protein sequence ID" value="GAD02680.1"/>
    <property type="molecule type" value="Genomic_DNA"/>
</dbReference>
<evidence type="ECO:0000256" key="5">
    <source>
        <dbReference type="RuleBase" id="RU004508"/>
    </source>
</evidence>
<dbReference type="InterPro" id="IPR015424">
    <property type="entry name" value="PyrdxlP-dep_Trfase"/>
</dbReference>
<dbReference type="SUPFAM" id="SSF53383">
    <property type="entry name" value="PLP-dependent transferases"/>
    <property type="match status" value="1"/>
</dbReference>
<dbReference type="CDD" id="cd00616">
    <property type="entry name" value="AHBA_syn"/>
    <property type="match status" value="1"/>
</dbReference>
<evidence type="ECO:0000256" key="1">
    <source>
        <dbReference type="ARBA" id="ARBA00022898"/>
    </source>
</evidence>
<feature type="modified residue" description="N6-(pyridoxal phosphate)lysine" evidence="4">
    <location>
        <position position="190"/>
    </location>
</feature>
<dbReference type="OrthoDB" id="9804264at2"/>
<keyword evidence="6" id="KW-0032">Aminotransferase</keyword>
<keyword evidence="7" id="KW-1185">Reference proteome</keyword>
<dbReference type="EC" id="2.6.1.-" evidence="6"/>
<evidence type="ECO:0000313" key="6">
    <source>
        <dbReference type="EMBL" id="GAD02680.1"/>
    </source>
</evidence>
<dbReference type="AlphaFoldDB" id="R9PMZ4"/>
<protein>
    <submittedName>
        <fullName evidence="6">UDP-4-amino-4-deoxy-L-arabinose-oxoglutarate aminotransferase</fullName>
        <ecNumber evidence="6">2.6.1.-</ecNumber>
    </submittedName>
</protein>
<dbReference type="PANTHER" id="PTHR30244:SF9">
    <property type="entry name" value="PROTEIN RV3402C"/>
    <property type="match status" value="1"/>
</dbReference>
<evidence type="ECO:0000313" key="7">
    <source>
        <dbReference type="Proteomes" id="UP000014461"/>
    </source>
</evidence>
<dbReference type="InterPro" id="IPR015421">
    <property type="entry name" value="PyrdxlP-dep_Trfase_major"/>
</dbReference>
<gene>
    <name evidence="6" type="ORF">AALB_2760</name>
</gene>
<evidence type="ECO:0000256" key="2">
    <source>
        <dbReference type="ARBA" id="ARBA00037999"/>
    </source>
</evidence>
<keyword evidence="1 4" id="KW-0663">Pyridoxal phosphate</keyword>
<evidence type="ECO:0000256" key="3">
    <source>
        <dbReference type="PIRSR" id="PIRSR000390-1"/>
    </source>
</evidence>
<proteinExistence type="inferred from homology"/>
<accession>R9PMZ4</accession>
<comment type="similarity">
    <text evidence="2 5">Belongs to the DegT/DnrJ/EryC1 family.</text>
</comment>
<dbReference type="InterPro" id="IPR000653">
    <property type="entry name" value="DegT/StrS_aminotransferase"/>
</dbReference>
<dbReference type="Gene3D" id="3.40.640.10">
    <property type="entry name" value="Type I PLP-dependent aspartate aminotransferase-like (Major domain)"/>
    <property type="match status" value="1"/>
</dbReference>
<dbReference type="Pfam" id="PF01041">
    <property type="entry name" value="DegT_DnrJ_EryC1"/>
    <property type="match status" value="1"/>
</dbReference>
<organism evidence="6 7">
    <name type="scientific">Agarivorans albus MKT 106</name>
    <dbReference type="NCBI Taxonomy" id="1331007"/>
    <lineage>
        <taxon>Bacteria</taxon>
        <taxon>Pseudomonadati</taxon>
        <taxon>Pseudomonadota</taxon>
        <taxon>Gammaproteobacteria</taxon>
        <taxon>Alteromonadales</taxon>
        <taxon>Alteromonadaceae</taxon>
        <taxon>Agarivorans</taxon>
    </lineage>
</organism>
<dbReference type="STRING" id="1331007.AALB_2760"/>
<evidence type="ECO:0000256" key="4">
    <source>
        <dbReference type="PIRSR" id="PIRSR000390-2"/>
    </source>
</evidence>
<dbReference type="PIRSF" id="PIRSF000390">
    <property type="entry name" value="PLP_StrS"/>
    <property type="match status" value="1"/>
</dbReference>
<dbReference type="PANTHER" id="PTHR30244">
    <property type="entry name" value="TRANSAMINASE"/>
    <property type="match status" value="1"/>
</dbReference>
<dbReference type="Proteomes" id="UP000014461">
    <property type="component" value="Unassembled WGS sequence"/>
</dbReference>
<dbReference type="GO" id="GO:0030170">
    <property type="term" value="F:pyridoxal phosphate binding"/>
    <property type="evidence" value="ECO:0007669"/>
    <property type="project" value="TreeGrafter"/>
</dbReference>
<sequence>MTIRNRNEPLLVQCPCLPDRKLLDHYIDQIYDAKWITNNGQLVQRLEKELTDFLDVPYLVLTANGTSALQLALKLYDIDQEVITTPFTFAATGQAIKWVGAEPIFADIDKKSLCLSPKAVAKKITKRTQAILPVNVYGRTAHNQEFESLAKTHKLKLIFDGAQSFSPPSLHQRLALTSGDATALSFHATKIFNTIEGGALILKSEDDYKKAKSLINFGFRVGLPSENGTNAKMNEFEAAFGLANLETINKQIEIRKHLTEEYKQQLADVEASGKIRLIKSPNYAYLPIQFSDEATLLSIDKALQEQNIFGRRYFHPLQPGCEPSSVPKARAISNQAYCLPLHGNMSVADTHEIALILKAALASPSVSSLAL</sequence>
<name>R9PMZ4_AGAAL</name>